<evidence type="ECO:0000313" key="3">
    <source>
        <dbReference type="Proteomes" id="UP000076998"/>
    </source>
</evidence>
<dbReference type="Gene3D" id="3.30.420.40">
    <property type="match status" value="2"/>
</dbReference>
<comment type="caution">
    <text evidence="2">The sequence shown here is derived from an EMBL/GenBank/DDBJ whole genome shotgun (WGS) entry which is preliminary data.</text>
</comment>
<dbReference type="PANTHER" id="PTHR18964:SF149">
    <property type="entry name" value="BIFUNCTIONAL UDP-N-ACETYLGLUCOSAMINE 2-EPIMERASE_N-ACETYLMANNOSAMINE KINASE"/>
    <property type="match status" value="1"/>
</dbReference>
<comment type="similarity">
    <text evidence="1">Belongs to the ROK (NagC/XylR) family.</text>
</comment>
<evidence type="ECO:0000256" key="1">
    <source>
        <dbReference type="ARBA" id="ARBA00006479"/>
    </source>
</evidence>
<sequence>MSTLASSPARPASQDAVLAFAWDSSEFTATEALQSTGLTRSTTIEATDALVARGLLRELPNARLAGDYRKGRPARRFALRDDAAVVVGVDAGHEHVSVAVADLRGKRIADADARLVLDRDDAAARAAVVSDTIDRALAAAGVARADVLAVCAGVPAPVDRTGRSPRHPTRFWERMNPDLVDVLSWAPVVRIENDASLAAVAEGSVGAAVGCQDYIALLAGSRLGAGVVVDGRLLRGSHGGVGEMVAFDHVDGVHGAEGLGHRVAAWAAELAQSGEATAGFRDVAPESLDARTVLAMAAQGDADALRIVDRVGLALARIVSVLGSMFDPERVVVSGAIADGVAEVVAAARRSLPTDLDLPAPELVASTLGGEVVVTGAVAAAVASARERVLDVWGAAG</sequence>
<dbReference type="Pfam" id="PF00480">
    <property type="entry name" value="ROK"/>
    <property type="match status" value="1"/>
</dbReference>
<name>A0A177KAF2_9MICO</name>
<organism evidence="2 3">
    <name type="scientific">Microbacterium oleivorans</name>
    <dbReference type="NCBI Taxonomy" id="273677"/>
    <lineage>
        <taxon>Bacteria</taxon>
        <taxon>Bacillati</taxon>
        <taxon>Actinomycetota</taxon>
        <taxon>Actinomycetes</taxon>
        <taxon>Micrococcales</taxon>
        <taxon>Microbacteriaceae</taxon>
        <taxon>Microbacterium</taxon>
    </lineage>
</organism>
<dbReference type="PANTHER" id="PTHR18964">
    <property type="entry name" value="ROK (REPRESSOR, ORF, KINASE) FAMILY"/>
    <property type="match status" value="1"/>
</dbReference>
<dbReference type="AlphaFoldDB" id="A0A177KAF2"/>
<dbReference type="Proteomes" id="UP000076998">
    <property type="component" value="Unassembled WGS sequence"/>
</dbReference>
<dbReference type="OrthoDB" id="37575at2"/>
<protein>
    <submittedName>
        <fullName evidence="2">Transcriptional regulator</fullName>
    </submittedName>
</protein>
<proteinExistence type="inferred from homology"/>
<accession>A0A177KAF2</accession>
<dbReference type="InterPro" id="IPR043129">
    <property type="entry name" value="ATPase_NBD"/>
</dbReference>
<evidence type="ECO:0000313" key="2">
    <source>
        <dbReference type="EMBL" id="OAH50390.1"/>
    </source>
</evidence>
<dbReference type="SUPFAM" id="SSF53067">
    <property type="entry name" value="Actin-like ATPase domain"/>
    <property type="match status" value="1"/>
</dbReference>
<gene>
    <name evidence="2" type="ORF">AYL44_07995</name>
</gene>
<reference evidence="2 3" key="1">
    <citation type="submission" date="2016-02" db="EMBL/GenBank/DDBJ databases">
        <authorList>
            <person name="Wen L."/>
            <person name="He K."/>
            <person name="Yang H."/>
        </authorList>
    </citation>
    <scope>NUCLEOTIDE SEQUENCE [LARGE SCALE GENOMIC DNA]</scope>
    <source>
        <strain evidence="2 3">CD11_3</strain>
    </source>
</reference>
<dbReference type="InterPro" id="IPR000600">
    <property type="entry name" value="ROK"/>
</dbReference>
<dbReference type="RefSeq" id="WP_064002751.1">
    <property type="nucleotide sequence ID" value="NZ_LSTV01000002.1"/>
</dbReference>
<dbReference type="EMBL" id="LSTV01000002">
    <property type="protein sequence ID" value="OAH50390.1"/>
    <property type="molecule type" value="Genomic_DNA"/>
</dbReference>